<protein>
    <recommendedName>
        <fullName evidence="1">ScoMcrA-like N-terminal head domain-containing protein</fullName>
    </recommendedName>
</protein>
<sequence length="103" mass="11371">MSISDLTRAVVRASMAEHDEYGAEAFCAEYGFEMWCDYVVVDREHQYGIQALAAAAHAFLPGHVPLTPAEVADVGAVKKRLTDLEFTVRVPRLPDGDKFRSVS</sequence>
<organism evidence="2 3">
    <name type="scientific">Amycolatopsis rubida</name>
    <dbReference type="NCBI Taxonomy" id="112413"/>
    <lineage>
        <taxon>Bacteria</taxon>
        <taxon>Bacillati</taxon>
        <taxon>Actinomycetota</taxon>
        <taxon>Actinomycetes</taxon>
        <taxon>Pseudonocardiales</taxon>
        <taxon>Pseudonocardiaceae</taxon>
        <taxon>Amycolatopsis</taxon>
    </lineage>
</organism>
<evidence type="ECO:0000313" key="3">
    <source>
        <dbReference type="Proteomes" id="UP000470404"/>
    </source>
</evidence>
<dbReference type="Proteomes" id="UP000470404">
    <property type="component" value="Unassembled WGS sequence"/>
</dbReference>
<comment type="caution">
    <text evidence="2">The sequence shown here is derived from an EMBL/GenBank/DDBJ whole genome shotgun (WGS) entry which is preliminary data.</text>
</comment>
<evidence type="ECO:0000313" key="2">
    <source>
        <dbReference type="EMBL" id="NEC59964.1"/>
    </source>
</evidence>
<dbReference type="Pfam" id="PF26345">
    <property type="entry name" value="ScoMcrA_N"/>
    <property type="match status" value="1"/>
</dbReference>
<accession>A0ABX0BY27</accession>
<feature type="domain" description="ScoMcrA-like N-terminal head" evidence="1">
    <location>
        <begin position="4"/>
        <end position="89"/>
    </location>
</feature>
<name>A0ABX0BY27_9PSEU</name>
<proteinExistence type="predicted"/>
<reference evidence="2 3" key="1">
    <citation type="submission" date="2020-01" db="EMBL/GenBank/DDBJ databases">
        <title>Insect and environment-associated Actinomycetes.</title>
        <authorList>
            <person name="Currrie C."/>
            <person name="Chevrette M."/>
            <person name="Carlson C."/>
            <person name="Stubbendieck R."/>
            <person name="Wendt-Pienkowski E."/>
        </authorList>
    </citation>
    <scope>NUCLEOTIDE SEQUENCE [LARGE SCALE GENOMIC DNA]</scope>
    <source>
        <strain evidence="2 3">SID8386</strain>
    </source>
</reference>
<evidence type="ECO:0000259" key="1">
    <source>
        <dbReference type="Pfam" id="PF26345"/>
    </source>
</evidence>
<dbReference type="EMBL" id="JAAGNC010000164">
    <property type="protein sequence ID" value="NEC59964.1"/>
    <property type="molecule type" value="Genomic_DNA"/>
</dbReference>
<dbReference type="InterPro" id="IPR058807">
    <property type="entry name" value="ScoMcrA_N"/>
</dbReference>
<gene>
    <name evidence="2" type="ORF">G3I59_31365</name>
</gene>
<keyword evidence="3" id="KW-1185">Reference proteome</keyword>
<dbReference type="RefSeq" id="WP_067595583.1">
    <property type="nucleotide sequence ID" value="NZ_JAAGNC010000164.1"/>
</dbReference>